<keyword evidence="2" id="KW-1185">Reference proteome</keyword>
<organism evidence="1 2">
    <name type="scientific">Sporosarcina soli</name>
    <dbReference type="NCBI Taxonomy" id="334736"/>
    <lineage>
        <taxon>Bacteria</taxon>
        <taxon>Bacillati</taxon>
        <taxon>Bacillota</taxon>
        <taxon>Bacilli</taxon>
        <taxon>Bacillales</taxon>
        <taxon>Caryophanaceae</taxon>
        <taxon>Sporosarcina</taxon>
    </lineage>
</organism>
<proteinExistence type="predicted"/>
<dbReference type="EMBL" id="JBHSNO010000001">
    <property type="protein sequence ID" value="MFC5587543.1"/>
    <property type="molecule type" value="Genomic_DNA"/>
</dbReference>
<evidence type="ECO:0000313" key="2">
    <source>
        <dbReference type="Proteomes" id="UP001596109"/>
    </source>
</evidence>
<dbReference type="RefSeq" id="WP_381429648.1">
    <property type="nucleotide sequence ID" value="NZ_JBHSNO010000001.1"/>
</dbReference>
<accession>A0ABW0TFN0</accession>
<gene>
    <name evidence="1" type="ORF">ACFPRA_01300</name>
</gene>
<dbReference type="Proteomes" id="UP001596109">
    <property type="component" value="Unassembled WGS sequence"/>
</dbReference>
<comment type="caution">
    <text evidence="1">The sequence shown here is derived from an EMBL/GenBank/DDBJ whole genome shotgun (WGS) entry which is preliminary data.</text>
</comment>
<evidence type="ECO:0000313" key="1">
    <source>
        <dbReference type="EMBL" id="MFC5587543.1"/>
    </source>
</evidence>
<sequence length="347" mass="39166">MKIYRRDSGVVVDDTFKSLGNEWSTTDVNLTSINDGLVIEHSETKDVRVLRDIPLDASVFFISVDYTPTHEGEKAGITLYKNRNESIELLEFKNGRHEELTDVKVIKNGDEYTFEMKRGQDWEFVDSFEHNFNKIGFVTKQGLSAFDNLVATRFLALRSDKLTVRNLLDGFRVELEGDSVTVVGDHAEITVKDGIVDGTLRIFDELDVLIAEIEGVFYGGDTWNLGSFLVLKKDGIELSQFDPTNLGRIVNNNLETLLEVYNPASIDALGLELQVKQYVVNSDGKVGWEWVDLAWDDNGVAGNYNKDISIERVGANSSIFFWVHVNKDSAVPKTSNSVYFTIYLKHE</sequence>
<reference evidence="2" key="1">
    <citation type="journal article" date="2019" name="Int. J. Syst. Evol. Microbiol.">
        <title>The Global Catalogue of Microorganisms (GCM) 10K type strain sequencing project: providing services to taxonomists for standard genome sequencing and annotation.</title>
        <authorList>
            <consortium name="The Broad Institute Genomics Platform"/>
            <consortium name="The Broad Institute Genome Sequencing Center for Infectious Disease"/>
            <person name="Wu L."/>
            <person name="Ma J."/>
        </authorList>
    </citation>
    <scope>NUCLEOTIDE SEQUENCE [LARGE SCALE GENOMIC DNA]</scope>
    <source>
        <strain evidence="2">CGMCC 4.1434</strain>
    </source>
</reference>
<protein>
    <submittedName>
        <fullName evidence="1">Uncharacterized protein</fullName>
    </submittedName>
</protein>
<name>A0ABW0TFN0_9BACL</name>